<proteinExistence type="predicted"/>
<dbReference type="InterPro" id="IPR007345">
    <property type="entry name" value="Polysacch_pyruvyl_Trfase"/>
</dbReference>
<keyword evidence="3" id="KW-1185">Reference proteome</keyword>
<evidence type="ECO:0000259" key="1">
    <source>
        <dbReference type="Pfam" id="PF04230"/>
    </source>
</evidence>
<protein>
    <submittedName>
        <fullName evidence="2">Polysaccharide pyruvyl transferase</fullName>
    </submittedName>
</protein>
<keyword evidence="2" id="KW-0808">Transferase</keyword>
<dbReference type="Proteomes" id="UP000198656">
    <property type="component" value="Unassembled WGS sequence"/>
</dbReference>
<feature type="domain" description="Polysaccharide pyruvyl transferase" evidence="1">
    <location>
        <begin position="14"/>
        <end position="303"/>
    </location>
</feature>
<sequence length="373" mass="42321">MSKVGILSMQRIFNYGSFLQAYGLKKILEDLGCNVEFVDYHPGECLVIAESGRGLSRKISKVLEVFRNDAPLKEKIRFIMYKKNYAANYYPYLGINKTMNYAPELDLLVVGSDEVFNCVQNNPNVGFSPELFGISNHAKKLISYAASFGNTTLQHLEQYKVRDRVTEYLSKFNAISVRDANSGAVVKGLTGQEPHYNLDPVLAYDFIGKCNVIPSKVPESKYMILYGYSGRFSIEECKAIRAYAKQKGWKIFCIGGVQDCCDKFIDCSPFQVIVYFQHAEAIITDTFHGTIISVITHQKFVSLVRRGGYGNAEKLTDLLERLHLSDRIICDMESLSQMLASPIKYEETDSIIRTGRKHTYEYLRQEISHCIQG</sequence>
<dbReference type="EMBL" id="FNCP01000018">
    <property type="protein sequence ID" value="SDH73845.1"/>
    <property type="molecule type" value="Genomic_DNA"/>
</dbReference>
<evidence type="ECO:0000313" key="2">
    <source>
        <dbReference type="EMBL" id="SDH73845.1"/>
    </source>
</evidence>
<name>A0A1G8EVH8_9FIRM</name>
<dbReference type="Pfam" id="PF04230">
    <property type="entry name" value="PS_pyruv_trans"/>
    <property type="match status" value="1"/>
</dbReference>
<gene>
    <name evidence="2" type="ORF">SAMN05443529_11813</name>
</gene>
<organism evidence="2 3">
    <name type="scientific">Desulfosporosinus hippei DSM 8344</name>
    <dbReference type="NCBI Taxonomy" id="1121419"/>
    <lineage>
        <taxon>Bacteria</taxon>
        <taxon>Bacillati</taxon>
        <taxon>Bacillota</taxon>
        <taxon>Clostridia</taxon>
        <taxon>Eubacteriales</taxon>
        <taxon>Desulfitobacteriaceae</taxon>
        <taxon>Desulfosporosinus</taxon>
    </lineage>
</organism>
<dbReference type="STRING" id="1121419.SAMN05443529_11813"/>
<accession>A0A1G8EVH8</accession>
<reference evidence="3" key="1">
    <citation type="submission" date="2016-10" db="EMBL/GenBank/DDBJ databases">
        <authorList>
            <person name="Varghese N."/>
            <person name="Submissions S."/>
        </authorList>
    </citation>
    <scope>NUCLEOTIDE SEQUENCE [LARGE SCALE GENOMIC DNA]</scope>
    <source>
        <strain evidence="3">DSM 8344</strain>
    </source>
</reference>
<evidence type="ECO:0000313" key="3">
    <source>
        <dbReference type="Proteomes" id="UP000198656"/>
    </source>
</evidence>
<dbReference type="OrthoDB" id="9799278at2"/>
<dbReference type="GO" id="GO:0016740">
    <property type="term" value="F:transferase activity"/>
    <property type="evidence" value="ECO:0007669"/>
    <property type="project" value="UniProtKB-KW"/>
</dbReference>
<dbReference type="AlphaFoldDB" id="A0A1G8EVH8"/>
<dbReference type="RefSeq" id="WP_092334492.1">
    <property type="nucleotide sequence ID" value="NZ_FNCP01000018.1"/>
</dbReference>